<dbReference type="EMBL" id="JAWDGP010002313">
    <property type="protein sequence ID" value="KAK3784020.1"/>
    <property type="molecule type" value="Genomic_DNA"/>
</dbReference>
<evidence type="ECO:0000313" key="2">
    <source>
        <dbReference type="EMBL" id="KAK3784020.1"/>
    </source>
</evidence>
<evidence type="ECO:0000313" key="3">
    <source>
        <dbReference type="Proteomes" id="UP001283361"/>
    </source>
</evidence>
<gene>
    <name evidence="2" type="ORF">RRG08_025214</name>
</gene>
<feature type="region of interest" description="Disordered" evidence="1">
    <location>
        <begin position="1"/>
        <end position="75"/>
    </location>
</feature>
<proteinExistence type="predicted"/>
<sequence>MEEQIDTNTEQDKTGDEGCPQAITTEIEVKEGEQSFKPAEIPHTPKPTSNPLVPSFRKRKSTMEKRSSCPWRRHG</sequence>
<dbReference type="Proteomes" id="UP001283361">
    <property type="component" value="Unassembled WGS sequence"/>
</dbReference>
<organism evidence="2 3">
    <name type="scientific">Elysia crispata</name>
    <name type="common">lettuce slug</name>
    <dbReference type="NCBI Taxonomy" id="231223"/>
    <lineage>
        <taxon>Eukaryota</taxon>
        <taxon>Metazoa</taxon>
        <taxon>Spiralia</taxon>
        <taxon>Lophotrochozoa</taxon>
        <taxon>Mollusca</taxon>
        <taxon>Gastropoda</taxon>
        <taxon>Heterobranchia</taxon>
        <taxon>Euthyneura</taxon>
        <taxon>Panpulmonata</taxon>
        <taxon>Sacoglossa</taxon>
        <taxon>Placobranchoidea</taxon>
        <taxon>Plakobranchidae</taxon>
        <taxon>Elysia</taxon>
    </lineage>
</organism>
<protein>
    <submittedName>
        <fullName evidence="2">Uncharacterized protein</fullName>
    </submittedName>
</protein>
<reference evidence="2" key="1">
    <citation type="journal article" date="2023" name="G3 (Bethesda)">
        <title>A reference genome for the long-term kleptoplast-retaining sea slug Elysia crispata morphotype clarki.</title>
        <authorList>
            <person name="Eastman K.E."/>
            <person name="Pendleton A.L."/>
            <person name="Shaikh M.A."/>
            <person name="Suttiyut T."/>
            <person name="Ogas R."/>
            <person name="Tomko P."/>
            <person name="Gavelis G."/>
            <person name="Widhalm J.R."/>
            <person name="Wisecaver J.H."/>
        </authorList>
    </citation>
    <scope>NUCLEOTIDE SEQUENCE</scope>
    <source>
        <strain evidence="2">ECLA1</strain>
    </source>
</reference>
<keyword evidence="3" id="KW-1185">Reference proteome</keyword>
<comment type="caution">
    <text evidence="2">The sequence shown here is derived from an EMBL/GenBank/DDBJ whole genome shotgun (WGS) entry which is preliminary data.</text>
</comment>
<evidence type="ECO:0000256" key="1">
    <source>
        <dbReference type="SAM" id="MobiDB-lite"/>
    </source>
</evidence>
<name>A0AAE1DVM5_9GAST</name>
<accession>A0AAE1DVM5</accession>
<dbReference type="AlphaFoldDB" id="A0AAE1DVM5"/>